<dbReference type="PATRIC" id="fig|1278073.3.peg.5481"/>
<dbReference type="InterPro" id="IPR039522">
    <property type="entry name" value="RING_finger_1_prok"/>
</dbReference>
<feature type="transmembrane region" description="Helical" evidence="1">
    <location>
        <begin position="171"/>
        <end position="194"/>
    </location>
</feature>
<organism evidence="2 3">
    <name type="scientific">Myxococcus stipitatus (strain DSM 14675 / JCM 12634 / Mx s8)</name>
    <dbReference type="NCBI Taxonomy" id="1278073"/>
    <lineage>
        <taxon>Bacteria</taxon>
        <taxon>Pseudomonadati</taxon>
        <taxon>Myxococcota</taxon>
        <taxon>Myxococcia</taxon>
        <taxon>Myxococcales</taxon>
        <taxon>Cystobacterineae</taxon>
        <taxon>Myxococcaceae</taxon>
        <taxon>Myxococcus</taxon>
    </lineage>
</organism>
<dbReference type="STRING" id="1278073.MYSTI_05409"/>
<keyword evidence="1" id="KW-0812">Transmembrane</keyword>
<dbReference type="AlphaFoldDB" id="L7UF71"/>
<proteinExistence type="predicted"/>
<evidence type="ECO:0000313" key="2">
    <source>
        <dbReference type="EMBL" id="AGC46688.1"/>
    </source>
</evidence>
<dbReference type="KEGG" id="msd:MYSTI_05409"/>
<dbReference type="Pfam" id="PF14446">
    <property type="entry name" value="Prok-RING_1"/>
    <property type="match status" value="1"/>
</dbReference>
<evidence type="ECO:0000256" key="1">
    <source>
        <dbReference type="SAM" id="Phobius"/>
    </source>
</evidence>
<accession>L7UF71</accession>
<name>L7UF71_MYXSD</name>
<keyword evidence="1" id="KW-1133">Transmembrane helix</keyword>
<sequence length="196" mass="20397">MAELQPHAADAFAGNTCGICQTGIEVGEEVGTCPACQAPFHAECWAENGGCAQYGCAHMPGTSTAEAPTAAHTYWGQEEKTCFDCGQQIKVAALRCRFCGAVFSSNQPLSSSEVVTQEQVSARRAAAGRVAVGLFVAGLMPCTAPLALLAGGVWCLNNRETIRKLPSQRRVMAWVGLGAAASSTVLMLLAALFLGS</sequence>
<dbReference type="RefSeq" id="WP_015350944.1">
    <property type="nucleotide sequence ID" value="NC_020126.1"/>
</dbReference>
<reference evidence="2 3" key="1">
    <citation type="journal article" date="2013" name="Genome Announc.">
        <title>Complete genome sequence of Myxococcus stipitatus strain DSM 14675, a fruiting myxobacterium.</title>
        <authorList>
            <person name="Huntley S."/>
            <person name="Kneip S."/>
            <person name="Treuner-Lange A."/>
            <person name="Sogaard-Andersen L."/>
        </authorList>
    </citation>
    <scope>NUCLEOTIDE SEQUENCE [LARGE SCALE GENOMIC DNA]</scope>
    <source>
        <strain evidence="3">DSM 14675 / JCM 12634 / Mx s8</strain>
    </source>
</reference>
<dbReference type="OrthoDB" id="252713at2"/>
<keyword evidence="1" id="KW-0472">Membrane</keyword>
<evidence type="ECO:0000313" key="3">
    <source>
        <dbReference type="Proteomes" id="UP000011131"/>
    </source>
</evidence>
<feature type="transmembrane region" description="Helical" evidence="1">
    <location>
        <begin position="130"/>
        <end position="151"/>
    </location>
</feature>
<dbReference type="EMBL" id="CP004025">
    <property type="protein sequence ID" value="AGC46688.1"/>
    <property type="molecule type" value="Genomic_DNA"/>
</dbReference>
<keyword evidence="3" id="KW-1185">Reference proteome</keyword>
<gene>
    <name evidence="2" type="ordered locus">MYSTI_05409</name>
</gene>
<dbReference type="Proteomes" id="UP000011131">
    <property type="component" value="Chromosome"/>
</dbReference>
<protein>
    <submittedName>
        <fullName evidence="2">Uncharacterized protein</fullName>
    </submittedName>
</protein>
<dbReference type="HOGENOM" id="CLU_1388923_0_0_7"/>